<gene>
    <name evidence="8" type="ORF">M5K25_022153</name>
</gene>
<dbReference type="InterPro" id="IPR006094">
    <property type="entry name" value="Oxid_FAD_bind_N"/>
</dbReference>
<comment type="caution">
    <text evidence="8">The sequence shown here is derived from an EMBL/GenBank/DDBJ whole genome shotgun (WGS) entry which is preliminary data.</text>
</comment>
<evidence type="ECO:0000256" key="3">
    <source>
        <dbReference type="ARBA" id="ARBA00011928"/>
    </source>
</evidence>
<dbReference type="GO" id="GO:0019139">
    <property type="term" value="F:cytokinin dehydrogenase activity"/>
    <property type="evidence" value="ECO:0007669"/>
    <property type="project" value="UniProtKB-EC"/>
</dbReference>
<dbReference type="EMBL" id="JANQDX010000017">
    <property type="protein sequence ID" value="KAL0907722.1"/>
    <property type="molecule type" value="Genomic_DNA"/>
</dbReference>
<sequence length="591" mass="67284">MFENSDRVATLPKLLLISRMDFASFYTRFNALLIFLTLFCPCKFIRIPIETVSLNYIKATSMAFESPSNFYESTSTASVDFGGFIFNIPSAVFRPKSSRDIAVLLSFLSASSSAKVSVAARGAGHSIHGQAQAPDGIVIEMDTLPSLIEIHKLMDGEEGFPYADVSGGALWIELLEETLKLGLAPRSWTDYLYLSIGGTLSNAGISGQTFKYGPQITNVLQLEVVTGKGEIVTCSPTQSAELFYAVLGGLGQFGIITRARILLQDAPQQVKWIRLFYDDFQTFIKDQELLILMPEKVDYVEGFIILNENSLRSSSMAFPNQLEFISELRKDSSKVYYCIEFAVHSHKTEEIKIEQVVDDITAKLRYLPSFIYSADVSYYDFLNRVRMEEMILREKELWQVPHPWLNMFVPKYGIEDFKDLLFETISRHDFEGPILLYPLLKDKWDMNTSVVLPEASSATEVDERVIYVVGLLQSANPSRCTKTCLTDLLERQRHMAEMAASNRIGAKQYLGHQPSPDQWRKHFGSKWDRFADRKSRFDPLALLSPGQGIFFRSSASTMFCDNVIFYKKYLFFCFVFLEENMVFSIKIKIFY</sequence>
<dbReference type="Gene3D" id="3.40.462.10">
    <property type="entry name" value="FAD-linked oxidases, C-terminal domain"/>
    <property type="match status" value="1"/>
</dbReference>
<evidence type="ECO:0000256" key="2">
    <source>
        <dbReference type="ARBA" id="ARBA00005466"/>
    </source>
</evidence>
<evidence type="ECO:0000256" key="6">
    <source>
        <dbReference type="ARBA" id="ARBA00023002"/>
    </source>
</evidence>
<dbReference type="InterPro" id="IPR016170">
    <property type="entry name" value="Cytok_DH_C_sf"/>
</dbReference>
<dbReference type="PANTHER" id="PTHR13878">
    <property type="entry name" value="GULONOLACTONE OXIDASE"/>
    <property type="match status" value="1"/>
</dbReference>
<evidence type="ECO:0000259" key="7">
    <source>
        <dbReference type="PROSITE" id="PS51387"/>
    </source>
</evidence>
<dbReference type="InterPro" id="IPR016164">
    <property type="entry name" value="FAD-linked_Oxase-like_C"/>
</dbReference>
<keyword evidence="4" id="KW-0285">Flavoprotein</keyword>
<evidence type="ECO:0000256" key="1">
    <source>
        <dbReference type="ARBA" id="ARBA00001974"/>
    </source>
</evidence>
<feature type="domain" description="FAD-binding PCMH-type" evidence="7">
    <location>
        <begin position="85"/>
        <end position="266"/>
    </location>
</feature>
<dbReference type="InterPro" id="IPR050432">
    <property type="entry name" value="FAD-linked_Oxidoreductases_BP"/>
</dbReference>
<dbReference type="Proteomes" id="UP001552299">
    <property type="component" value="Unassembled WGS sequence"/>
</dbReference>
<proteinExistence type="inferred from homology"/>
<comment type="similarity">
    <text evidence="2">Belongs to the oxygen-dependent FAD-linked oxidoreductase family.</text>
</comment>
<dbReference type="InterPro" id="IPR036318">
    <property type="entry name" value="FAD-bd_PCMH-like_sf"/>
</dbReference>
<dbReference type="AlphaFoldDB" id="A0ABD0UBM9"/>
<dbReference type="Gene3D" id="3.30.43.10">
    <property type="entry name" value="Uridine Diphospho-n-acetylenolpyruvylglucosamine Reductase, domain 2"/>
    <property type="match status" value="1"/>
</dbReference>
<protein>
    <recommendedName>
        <fullName evidence="3">cytokinin dehydrogenase</fullName>
        <ecNumber evidence="3">1.5.99.12</ecNumber>
    </recommendedName>
</protein>
<dbReference type="InterPro" id="IPR015345">
    <property type="entry name" value="Cytokinin_DH_FAD/cytokin-bd"/>
</dbReference>
<accession>A0ABD0UBM9</accession>
<dbReference type="PROSITE" id="PS51387">
    <property type="entry name" value="FAD_PCMH"/>
    <property type="match status" value="1"/>
</dbReference>
<dbReference type="InterPro" id="IPR016166">
    <property type="entry name" value="FAD-bd_PCMH"/>
</dbReference>
<reference evidence="8 9" key="1">
    <citation type="journal article" date="2024" name="Plant Biotechnol. J.">
        <title>Dendrobium thyrsiflorum genome and its molecular insights into genes involved in important horticultural traits.</title>
        <authorList>
            <person name="Chen B."/>
            <person name="Wang J.Y."/>
            <person name="Zheng P.J."/>
            <person name="Li K.L."/>
            <person name="Liang Y.M."/>
            <person name="Chen X.F."/>
            <person name="Zhang C."/>
            <person name="Zhao X."/>
            <person name="He X."/>
            <person name="Zhang G.Q."/>
            <person name="Liu Z.J."/>
            <person name="Xu Q."/>
        </authorList>
    </citation>
    <scope>NUCLEOTIDE SEQUENCE [LARGE SCALE GENOMIC DNA]</scope>
    <source>
        <strain evidence="8">GZMU011</strain>
    </source>
</reference>
<evidence type="ECO:0000256" key="5">
    <source>
        <dbReference type="ARBA" id="ARBA00022827"/>
    </source>
</evidence>
<evidence type="ECO:0000256" key="4">
    <source>
        <dbReference type="ARBA" id="ARBA00022630"/>
    </source>
</evidence>
<name>A0ABD0UBM9_DENTH</name>
<dbReference type="SUPFAM" id="SSF55103">
    <property type="entry name" value="FAD-linked oxidases, C-terminal domain"/>
    <property type="match status" value="1"/>
</dbReference>
<dbReference type="InterPro" id="IPR016167">
    <property type="entry name" value="FAD-bd_PCMH_sub1"/>
</dbReference>
<dbReference type="Pfam" id="PF01565">
    <property type="entry name" value="FAD_binding_4"/>
    <property type="match status" value="1"/>
</dbReference>
<keyword evidence="6" id="KW-0560">Oxidoreductase</keyword>
<dbReference type="PANTHER" id="PTHR13878:SF107">
    <property type="entry name" value="CYTOKININ DEHYDROGENASE 3"/>
    <property type="match status" value="1"/>
</dbReference>
<dbReference type="EC" id="1.5.99.12" evidence="3"/>
<evidence type="ECO:0000313" key="8">
    <source>
        <dbReference type="EMBL" id="KAL0907722.1"/>
    </source>
</evidence>
<keyword evidence="5" id="KW-0274">FAD</keyword>
<dbReference type="SUPFAM" id="SSF56176">
    <property type="entry name" value="FAD-binding/transporter-associated domain-like"/>
    <property type="match status" value="1"/>
</dbReference>
<dbReference type="Gene3D" id="3.30.465.10">
    <property type="match status" value="1"/>
</dbReference>
<dbReference type="Pfam" id="PF09265">
    <property type="entry name" value="Cytokin-bind"/>
    <property type="match status" value="1"/>
</dbReference>
<organism evidence="8 9">
    <name type="scientific">Dendrobium thyrsiflorum</name>
    <name type="common">Pinecone-like raceme dendrobium</name>
    <name type="synonym">Orchid</name>
    <dbReference type="NCBI Taxonomy" id="117978"/>
    <lineage>
        <taxon>Eukaryota</taxon>
        <taxon>Viridiplantae</taxon>
        <taxon>Streptophyta</taxon>
        <taxon>Embryophyta</taxon>
        <taxon>Tracheophyta</taxon>
        <taxon>Spermatophyta</taxon>
        <taxon>Magnoliopsida</taxon>
        <taxon>Liliopsida</taxon>
        <taxon>Asparagales</taxon>
        <taxon>Orchidaceae</taxon>
        <taxon>Epidendroideae</taxon>
        <taxon>Malaxideae</taxon>
        <taxon>Dendrobiinae</taxon>
        <taxon>Dendrobium</taxon>
    </lineage>
</organism>
<dbReference type="InterPro" id="IPR016169">
    <property type="entry name" value="FAD-bd_PCMH_sub2"/>
</dbReference>
<evidence type="ECO:0000313" key="9">
    <source>
        <dbReference type="Proteomes" id="UP001552299"/>
    </source>
</evidence>
<comment type="cofactor">
    <cofactor evidence="1">
        <name>FAD</name>
        <dbReference type="ChEBI" id="CHEBI:57692"/>
    </cofactor>
</comment>
<keyword evidence="9" id="KW-1185">Reference proteome</keyword>